<dbReference type="SUPFAM" id="SSF48452">
    <property type="entry name" value="TPR-like"/>
    <property type="match status" value="1"/>
</dbReference>
<dbReference type="PANTHER" id="PTHR45588:SF1">
    <property type="entry name" value="WW DOMAIN-CONTAINING PROTEIN"/>
    <property type="match status" value="1"/>
</dbReference>
<dbReference type="Gene3D" id="1.25.40.10">
    <property type="entry name" value="Tetratricopeptide repeat domain"/>
    <property type="match status" value="1"/>
</dbReference>
<keyword evidence="3" id="KW-1185">Reference proteome</keyword>
<dbReference type="EMBL" id="AZHX01001610">
    <property type="protein sequence ID" value="ETX01541.1"/>
    <property type="molecule type" value="Genomic_DNA"/>
</dbReference>
<proteinExistence type="predicted"/>
<name>W4LUZ9_9BACT</name>
<evidence type="ECO:0000313" key="2">
    <source>
        <dbReference type="EMBL" id="ETX01541.1"/>
    </source>
</evidence>
<reference evidence="2 3" key="1">
    <citation type="journal article" date="2014" name="Nature">
        <title>An environmental bacterial taxon with a large and distinct metabolic repertoire.</title>
        <authorList>
            <person name="Wilson M.C."/>
            <person name="Mori T."/>
            <person name="Ruckert C."/>
            <person name="Uria A.R."/>
            <person name="Helf M.J."/>
            <person name="Takada K."/>
            <person name="Gernert C."/>
            <person name="Steffens U.A."/>
            <person name="Heycke N."/>
            <person name="Schmitt S."/>
            <person name="Rinke C."/>
            <person name="Helfrich E.J."/>
            <person name="Brachmann A.O."/>
            <person name="Gurgui C."/>
            <person name="Wakimoto T."/>
            <person name="Kracht M."/>
            <person name="Crusemann M."/>
            <person name="Hentschel U."/>
            <person name="Abe I."/>
            <person name="Matsunaga S."/>
            <person name="Kalinowski J."/>
            <person name="Takeyama H."/>
            <person name="Piel J."/>
        </authorList>
    </citation>
    <scope>NUCLEOTIDE SEQUENCE [LARGE SCALE GENOMIC DNA]</scope>
    <source>
        <strain evidence="3">TSY2</strain>
    </source>
</reference>
<feature type="repeat" description="TPR" evidence="1">
    <location>
        <begin position="21"/>
        <end position="54"/>
    </location>
</feature>
<dbReference type="InterPro" id="IPR019734">
    <property type="entry name" value="TPR_rpt"/>
</dbReference>
<evidence type="ECO:0008006" key="4">
    <source>
        <dbReference type="Google" id="ProtNLM"/>
    </source>
</evidence>
<dbReference type="HOGENOM" id="CLU_838122_0_0_7"/>
<dbReference type="Proteomes" id="UP000019140">
    <property type="component" value="Unassembled WGS sequence"/>
</dbReference>
<dbReference type="PROSITE" id="PS50005">
    <property type="entry name" value="TPR"/>
    <property type="match status" value="1"/>
</dbReference>
<sequence length="332" mass="38024">MDRYFDLGSYHRPITTRSPEAQLWFDRGLNWCYAFLHEEALRCFEKVIEFDPDCAMGYWGIAYATGPYYNSPWEKMPKRMRPGIIEKANHHAREAQKREAHASPVERALIHALIDRFPTPACEDEMLFDQWDDAYAQAMREVYAQFPEDNDVCALTAEALICRTPWQLWDLDNRTPAKGADTIEALTIINGTVQRMADAGETPHPGLLHFYVHIMEMSPEPEKALEASDTLRTLVPDAGHLVHMPSHIYILCGEYQKALEANVDAVVADDKYVAEHSELGMSTIYRLHNVHFQIYAALFLGQYEKALRAADLIWKTATPDALRHKNPILANY</sequence>
<dbReference type="AlphaFoldDB" id="W4LUZ9"/>
<dbReference type="InterPro" id="IPR011990">
    <property type="entry name" value="TPR-like_helical_dom_sf"/>
</dbReference>
<protein>
    <recommendedName>
        <fullName evidence="4">Tetratricopeptide repeat protein</fullName>
    </recommendedName>
</protein>
<dbReference type="PANTHER" id="PTHR45588">
    <property type="entry name" value="TPR DOMAIN-CONTAINING PROTEIN"/>
    <property type="match status" value="1"/>
</dbReference>
<organism evidence="2 3">
    <name type="scientific">Candidatus Entotheonella gemina</name>
    <dbReference type="NCBI Taxonomy" id="1429439"/>
    <lineage>
        <taxon>Bacteria</taxon>
        <taxon>Pseudomonadati</taxon>
        <taxon>Nitrospinota/Tectimicrobiota group</taxon>
        <taxon>Candidatus Tectimicrobiota</taxon>
        <taxon>Candidatus Entotheonellia</taxon>
        <taxon>Candidatus Entotheonellales</taxon>
        <taxon>Candidatus Entotheonellaceae</taxon>
        <taxon>Candidatus Entotheonella</taxon>
    </lineage>
</organism>
<evidence type="ECO:0000256" key="1">
    <source>
        <dbReference type="PROSITE-ProRule" id="PRU00339"/>
    </source>
</evidence>
<evidence type="ECO:0000313" key="3">
    <source>
        <dbReference type="Proteomes" id="UP000019140"/>
    </source>
</evidence>
<comment type="caution">
    <text evidence="2">The sequence shown here is derived from an EMBL/GenBank/DDBJ whole genome shotgun (WGS) entry which is preliminary data.</text>
</comment>
<gene>
    <name evidence="2" type="ORF">ETSY2_37035</name>
</gene>
<feature type="non-terminal residue" evidence="2">
    <location>
        <position position="332"/>
    </location>
</feature>
<keyword evidence="1" id="KW-0802">TPR repeat</keyword>
<accession>W4LUZ9</accession>